<dbReference type="EMBL" id="LJXT01000007">
    <property type="protein sequence ID" value="KPQ19608.1"/>
    <property type="molecule type" value="Genomic_DNA"/>
</dbReference>
<keyword evidence="1" id="KW-1133">Transmembrane helix</keyword>
<dbReference type="eggNOG" id="COG3391">
    <property type="taxonomic scope" value="Bacteria"/>
</dbReference>
<dbReference type="AlphaFoldDB" id="A0A0P7XR84"/>
<gene>
    <name evidence="2" type="ORF">HLUCCX10_02050</name>
</gene>
<dbReference type="PATRIC" id="fig|1305737.6.peg.1067"/>
<dbReference type="Pfam" id="PF13970">
    <property type="entry name" value="DUF4221"/>
    <property type="match status" value="1"/>
</dbReference>
<name>A0A0P7XR84_9BACT</name>
<comment type="caution">
    <text evidence="2">The sequence shown here is derived from an EMBL/GenBank/DDBJ whole genome shotgun (WGS) entry which is preliminary data.</text>
</comment>
<reference evidence="2 3" key="1">
    <citation type="submission" date="2015-09" db="EMBL/GenBank/DDBJ databases">
        <title>Identification and resolution of microdiversity through metagenomic sequencing of parallel consortia.</title>
        <authorList>
            <person name="Nelson W.C."/>
            <person name="Romine M.F."/>
            <person name="Lindemann S.R."/>
        </authorList>
    </citation>
    <scope>NUCLEOTIDE SEQUENCE [LARGE SCALE GENOMIC DNA]</scope>
    <source>
        <strain evidence="2">HL-49</strain>
    </source>
</reference>
<protein>
    <submittedName>
        <fullName evidence="2">DUF4221 domain protein</fullName>
    </submittedName>
</protein>
<accession>A0A0P7XR84</accession>
<organism evidence="2 3">
    <name type="scientific">Algoriphagus marincola HL-49</name>
    <dbReference type="NCBI Taxonomy" id="1305737"/>
    <lineage>
        <taxon>Bacteria</taxon>
        <taxon>Pseudomonadati</taxon>
        <taxon>Bacteroidota</taxon>
        <taxon>Cytophagia</taxon>
        <taxon>Cytophagales</taxon>
        <taxon>Cyclobacteriaceae</taxon>
        <taxon>Algoriphagus</taxon>
    </lineage>
</organism>
<evidence type="ECO:0000313" key="3">
    <source>
        <dbReference type="Proteomes" id="UP000050421"/>
    </source>
</evidence>
<proteinExistence type="predicted"/>
<feature type="transmembrane region" description="Helical" evidence="1">
    <location>
        <begin position="7"/>
        <end position="24"/>
    </location>
</feature>
<keyword evidence="1" id="KW-0812">Transmembrane</keyword>
<sequence>MFGKINFVGRIVFLPIFYGLFLFACSEGGNGSVDSIDSQSYLKDSLILKIDAKSSYDFNYFDIGRVDEIEQLVILNQVNSSIDFYSLKDGNLEKRFNVPQDGPTPVRNTQGILFYNQDSIFVFTAYLLSRFGLFDSDRELISLHRPEVDSDNPRDKIHNQSSAPSMPTVYLKGKLYFSHLTMGNPPGNPKFSESHHPEFLYYLEKDSVVQIDHLKMPAEYSGSTMPLSFSLHSKALNDLDEFVISWYASDSLFVYDLDFNLKSVHLGKSSLAKGFEKTTYPLSKEESDRLTISQTHYPRLIYDPHRRLYYRFAFIGRTYNPSELIDYKSTLKNPFSIIVLDDSFKKLEEILFPGSTYNLYQAFIAEYGLYLPKTNIFYTNLDEDKVKYEIFDFSSL</sequence>
<evidence type="ECO:0000256" key="1">
    <source>
        <dbReference type="SAM" id="Phobius"/>
    </source>
</evidence>
<dbReference type="PROSITE" id="PS51257">
    <property type="entry name" value="PROKAR_LIPOPROTEIN"/>
    <property type="match status" value="1"/>
</dbReference>
<dbReference type="STRING" id="1305737.GCA_000526355_00268"/>
<evidence type="ECO:0000313" key="2">
    <source>
        <dbReference type="EMBL" id="KPQ19608.1"/>
    </source>
</evidence>
<dbReference type="InterPro" id="IPR025316">
    <property type="entry name" value="DUF4221"/>
</dbReference>
<dbReference type="Proteomes" id="UP000050421">
    <property type="component" value="Unassembled WGS sequence"/>
</dbReference>
<keyword evidence="1" id="KW-0472">Membrane</keyword>